<dbReference type="PANTHER" id="PTHR30349">
    <property type="entry name" value="PHAGE INTEGRASE-RELATED"/>
    <property type="match status" value="1"/>
</dbReference>
<dbReference type="InterPro" id="IPR013762">
    <property type="entry name" value="Integrase-like_cat_sf"/>
</dbReference>
<proteinExistence type="inferred from homology"/>
<evidence type="ECO:0000256" key="3">
    <source>
        <dbReference type="ARBA" id="ARBA00023172"/>
    </source>
</evidence>
<keyword evidence="2" id="KW-0238">DNA-binding</keyword>
<dbReference type="CDD" id="cd00397">
    <property type="entry name" value="DNA_BRE_C"/>
    <property type="match status" value="1"/>
</dbReference>
<dbReference type="GO" id="GO:0015074">
    <property type="term" value="P:DNA integration"/>
    <property type="evidence" value="ECO:0007669"/>
    <property type="project" value="InterPro"/>
</dbReference>
<dbReference type="PROSITE" id="PS51898">
    <property type="entry name" value="TYR_RECOMBINASE"/>
    <property type="match status" value="1"/>
</dbReference>
<dbReference type="Gene3D" id="1.10.443.10">
    <property type="entry name" value="Intergrase catalytic core"/>
    <property type="match status" value="1"/>
</dbReference>
<dbReference type="SUPFAM" id="SSF56349">
    <property type="entry name" value="DNA breaking-rejoining enzymes"/>
    <property type="match status" value="1"/>
</dbReference>
<dbReference type="InterPro" id="IPR050090">
    <property type="entry name" value="Tyrosine_recombinase_XerCD"/>
</dbReference>
<dbReference type="AlphaFoldDB" id="A0A395X7M9"/>
<gene>
    <name evidence="6" type="ORF">DW723_16585</name>
    <name evidence="5" type="ORF">DWW07_06905</name>
</gene>
<feature type="domain" description="Tyr recombinase" evidence="4">
    <location>
        <begin position="382"/>
        <end position="559"/>
    </location>
</feature>
<comment type="caution">
    <text evidence="5">The sequence shown here is derived from an EMBL/GenBank/DDBJ whole genome shotgun (WGS) entry which is preliminary data.</text>
</comment>
<evidence type="ECO:0000256" key="1">
    <source>
        <dbReference type="ARBA" id="ARBA00008857"/>
    </source>
</evidence>
<dbReference type="PANTHER" id="PTHR30349:SF41">
    <property type="entry name" value="INTEGRASE_RECOMBINASE PROTEIN MJ0367-RELATED"/>
    <property type="match status" value="1"/>
</dbReference>
<organism evidence="5 7">
    <name type="scientific">Blautia obeum</name>
    <dbReference type="NCBI Taxonomy" id="40520"/>
    <lineage>
        <taxon>Bacteria</taxon>
        <taxon>Bacillati</taxon>
        <taxon>Bacillota</taxon>
        <taxon>Clostridia</taxon>
        <taxon>Lachnospirales</taxon>
        <taxon>Lachnospiraceae</taxon>
        <taxon>Blautia</taxon>
    </lineage>
</organism>
<protein>
    <recommendedName>
        <fullName evidence="4">Tyr recombinase domain-containing protein</fullName>
    </recommendedName>
</protein>
<dbReference type="EMBL" id="QSKO01000039">
    <property type="protein sequence ID" value="RHE69495.1"/>
    <property type="molecule type" value="Genomic_DNA"/>
</dbReference>
<evidence type="ECO:0000313" key="8">
    <source>
        <dbReference type="Proteomes" id="UP000283928"/>
    </source>
</evidence>
<name>A0A395X7M9_9FIRM</name>
<reference evidence="7 8" key="1">
    <citation type="submission" date="2018-08" db="EMBL/GenBank/DDBJ databases">
        <title>A genome reference for cultivated species of the human gut microbiota.</title>
        <authorList>
            <person name="Zou Y."/>
            <person name="Xue W."/>
            <person name="Luo G."/>
        </authorList>
    </citation>
    <scope>NUCLEOTIDE SEQUENCE [LARGE SCALE GENOMIC DNA]</scope>
    <source>
        <strain evidence="5 7">AF14-23</strain>
        <strain evidence="6 8">AM27-32LB</strain>
    </source>
</reference>
<dbReference type="GO" id="GO:0003677">
    <property type="term" value="F:DNA binding"/>
    <property type="evidence" value="ECO:0007669"/>
    <property type="project" value="UniProtKB-KW"/>
</dbReference>
<keyword evidence="3" id="KW-0233">DNA recombination</keyword>
<evidence type="ECO:0000313" key="6">
    <source>
        <dbReference type="EMBL" id="RHE69495.1"/>
    </source>
</evidence>
<dbReference type="GO" id="GO:0006310">
    <property type="term" value="P:DNA recombination"/>
    <property type="evidence" value="ECO:0007669"/>
    <property type="project" value="UniProtKB-KW"/>
</dbReference>
<evidence type="ECO:0000313" key="5">
    <source>
        <dbReference type="EMBL" id="RGV64577.1"/>
    </source>
</evidence>
<comment type="similarity">
    <text evidence="1">Belongs to the 'phage' integrase family.</text>
</comment>
<dbReference type="EMBL" id="QRZI01000004">
    <property type="protein sequence ID" value="RGV64577.1"/>
    <property type="molecule type" value="Genomic_DNA"/>
</dbReference>
<dbReference type="InterPro" id="IPR011010">
    <property type="entry name" value="DNA_brk_join_enz"/>
</dbReference>
<evidence type="ECO:0000259" key="4">
    <source>
        <dbReference type="PROSITE" id="PS51898"/>
    </source>
</evidence>
<evidence type="ECO:0000313" key="7">
    <source>
        <dbReference type="Proteomes" id="UP000265828"/>
    </source>
</evidence>
<dbReference type="Pfam" id="PF00589">
    <property type="entry name" value="Phage_integrase"/>
    <property type="match status" value="1"/>
</dbReference>
<accession>A0A395X7M9</accession>
<evidence type="ECO:0000256" key="2">
    <source>
        <dbReference type="ARBA" id="ARBA00023125"/>
    </source>
</evidence>
<dbReference type="InterPro" id="IPR002104">
    <property type="entry name" value="Integrase_catalytic"/>
</dbReference>
<sequence>MPIYLLQQAEHITESEVDIEKKKQELYSEIDALGIKSDSRINKLKKFLADRKIWHLEEMDYPLRNSYEQYLRGQIRSQIVSFYLKIYDTVKQQHIYQQMQTLNGKRIYEWKYQNKIYFLKYYPEKEIAETFETSYKTNLLVWDFTQNCSEVLKKQIFYTLSRIIANTSMSKAYRNVRLKSLKLLYDSCVQLNITDIGLLEMEQVETILKNFPETSQRSILGECRRDAFMQQEQIQWEANVWYLERLHLGKHRIDESKSLISISFMEVKEIQNREILQAYMKYELGITGQAVSTIVRRFVCIRNFIELLEQEKILAIHATVAEVKKYADGLRERGIQAKGFNERIFGIGHFYKFMEVKQYITRMPFRIEYFQQKEVIVHHDRSVEETVYMEILKKLYLFPERLRCMFLHLWCLGLRASEVCTLKGNAYYQQGEDYWIQVYQVKMKNYKRIPIPQALYQIMKVYLKKHEIQPEEFIFKNSRGGACLYGTFRTQMIEACRENKIANGEYLFQSHDYRHTVATMFYDSHVSLQSIRDYLGHTYEEMTRQYIDYMPQRIAKANDEFFEMQGSSLASWLKKEEKDGK</sequence>
<dbReference type="Proteomes" id="UP000265828">
    <property type="component" value="Unassembled WGS sequence"/>
</dbReference>
<dbReference type="Proteomes" id="UP000283928">
    <property type="component" value="Unassembled WGS sequence"/>
</dbReference>